<dbReference type="Proteomes" id="UP001150581">
    <property type="component" value="Unassembled WGS sequence"/>
</dbReference>
<sequence length="403" mass="43008">MRRRQHTHVDPRGISVIGQLGALVSASDRQFHTDNGDLGGGVSTGRQLPLACRYSPSGSRLAVVDEGGSLSLFDTTRNVAMTVLRRWRAHDHAVFDGAWNPDGRSLLTAAADDTCRLWDAERATLCAEFRGHTKTVRAVDWLQPQCFASGARDGAVLLWDLRCNRTLAAGGTHVHRPVASILQAHAPGALPPLQRQQRPGAAGSVTGLRFLRHRDHLLASASAASAAVRLWDIRMVRGARPHAARPLAESSAQTARGLASLALDPSGTRLFAPCNDGRVHVHNAQRIGSAMVAELRAPEFECRGFGAGAAASGCGRWVGAGSANGAVVVWELDGVGANSSRRRAVLRGHQRDAGCVAWHPEITQLASCADDGVVRLWDLDGQAAEDARANVADRSRWGFAEVC</sequence>
<comment type="caution">
    <text evidence="1">The sequence shown here is derived from an EMBL/GenBank/DDBJ whole genome shotgun (WGS) entry which is preliminary data.</text>
</comment>
<proteinExistence type="predicted"/>
<evidence type="ECO:0000313" key="1">
    <source>
        <dbReference type="EMBL" id="KAJ1892375.1"/>
    </source>
</evidence>
<dbReference type="EMBL" id="JANBPG010001005">
    <property type="protein sequence ID" value="KAJ1892375.1"/>
    <property type="molecule type" value="Genomic_DNA"/>
</dbReference>
<accession>A0ACC1IK71</accession>
<organism evidence="1 2">
    <name type="scientific">Kickxella alabastrina</name>
    <dbReference type="NCBI Taxonomy" id="61397"/>
    <lineage>
        <taxon>Eukaryota</taxon>
        <taxon>Fungi</taxon>
        <taxon>Fungi incertae sedis</taxon>
        <taxon>Zoopagomycota</taxon>
        <taxon>Kickxellomycotina</taxon>
        <taxon>Kickxellomycetes</taxon>
        <taxon>Kickxellales</taxon>
        <taxon>Kickxellaceae</taxon>
        <taxon>Kickxella</taxon>
    </lineage>
</organism>
<evidence type="ECO:0000313" key="2">
    <source>
        <dbReference type="Proteomes" id="UP001150581"/>
    </source>
</evidence>
<protein>
    <submittedName>
        <fullName evidence="1">Uncharacterized protein</fullName>
    </submittedName>
</protein>
<keyword evidence="2" id="KW-1185">Reference proteome</keyword>
<name>A0ACC1IK71_9FUNG</name>
<gene>
    <name evidence="1" type="ORF">LPJ66_006383</name>
</gene>
<reference evidence="1" key="1">
    <citation type="submission" date="2022-07" db="EMBL/GenBank/DDBJ databases">
        <title>Phylogenomic reconstructions and comparative analyses of Kickxellomycotina fungi.</title>
        <authorList>
            <person name="Reynolds N.K."/>
            <person name="Stajich J.E."/>
            <person name="Barry K."/>
            <person name="Grigoriev I.V."/>
            <person name="Crous P."/>
            <person name="Smith M.E."/>
        </authorList>
    </citation>
    <scope>NUCLEOTIDE SEQUENCE</scope>
    <source>
        <strain evidence="1">Benny 63K</strain>
    </source>
</reference>